<dbReference type="CDD" id="cd23790">
    <property type="entry name" value="UBCc_UBE2A_2B"/>
    <property type="match status" value="1"/>
</dbReference>
<evidence type="ECO:0000256" key="9">
    <source>
        <dbReference type="RuleBase" id="RU079119"/>
    </source>
</evidence>
<evidence type="ECO:0000256" key="4">
    <source>
        <dbReference type="ARBA" id="ARBA00022786"/>
    </source>
</evidence>
<feature type="repeat" description="ANK" evidence="7">
    <location>
        <begin position="156"/>
        <end position="185"/>
    </location>
</feature>
<feature type="transmembrane region" description="Helical" evidence="9">
    <location>
        <begin position="225"/>
        <end position="253"/>
    </location>
</feature>
<dbReference type="InterPro" id="IPR036770">
    <property type="entry name" value="Ankyrin_rpt-contain_sf"/>
</dbReference>
<comment type="similarity">
    <text evidence="9">Belongs to the DHHC palmitoyltransferase family.</text>
</comment>
<dbReference type="PROSITE" id="PS50088">
    <property type="entry name" value="ANK_REPEAT"/>
    <property type="match status" value="2"/>
</dbReference>
<comment type="subcellular location">
    <subcellularLocation>
        <location evidence="1">Membrane</location>
        <topology evidence="1">Multi-pass membrane protein</topology>
    </subcellularLocation>
</comment>
<evidence type="ECO:0000256" key="2">
    <source>
        <dbReference type="ARBA" id="ARBA00022679"/>
    </source>
</evidence>
<comment type="domain">
    <text evidence="9">The DHHC domain is required for palmitoyltransferase activity.</text>
</comment>
<keyword evidence="5 9" id="KW-1133">Transmembrane helix</keyword>
<dbReference type="GO" id="GO:0016020">
    <property type="term" value="C:membrane"/>
    <property type="evidence" value="ECO:0007669"/>
    <property type="project" value="UniProtKB-SubCell"/>
</dbReference>
<dbReference type="InterPro" id="IPR001594">
    <property type="entry name" value="Palmitoyltrfase_DHHC"/>
</dbReference>
<dbReference type="Pfam" id="PF01529">
    <property type="entry name" value="DHHC"/>
    <property type="match status" value="1"/>
</dbReference>
<dbReference type="PROSITE" id="PS50216">
    <property type="entry name" value="DHHC"/>
    <property type="match status" value="1"/>
</dbReference>
<accession>A0AAW2H8B2</accession>
<feature type="compositionally biased region" description="Basic and acidic residues" evidence="10">
    <location>
        <begin position="790"/>
        <end position="799"/>
    </location>
</feature>
<keyword evidence="3 9" id="KW-0812">Transmembrane</keyword>
<evidence type="ECO:0000256" key="10">
    <source>
        <dbReference type="SAM" id="MobiDB-lite"/>
    </source>
</evidence>
<keyword evidence="6 9" id="KW-0472">Membrane</keyword>
<dbReference type="InterPro" id="IPR016135">
    <property type="entry name" value="UBQ-conjugating_enzyme/RWD"/>
</dbReference>
<dbReference type="InterPro" id="IPR000608">
    <property type="entry name" value="UBC"/>
</dbReference>
<evidence type="ECO:0000256" key="8">
    <source>
        <dbReference type="PROSITE-ProRule" id="PRU10133"/>
    </source>
</evidence>
<dbReference type="PROSITE" id="PS50297">
    <property type="entry name" value="ANK_REP_REGION"/>
    <property type="match status" value="1"/>
</dbReference>
<keyword evidence="2 9" id="KW-0808">Transferase</keyword>
<keyword evidence="9" id="KW-0012">Acyltransferase</keyword>
<proteinExistence type="inferred from homology"/>
<dbReference type="SUPFAM" id="SSF54495">
    <property type="entry name" value="UBC-like"/>
    <property type="match status" value="1"/>
</dbReference>
<feature type="transmembrane region" description="Helical" evidence="9">
    <location>
        <begin position="377"/>
        <end position="395"/>
    </location>
</feature>
<dbReference type="EC" id="2.3.1.225" evidence="9"/>
<sequence>MPAGTTVAAPPNPARDAAQAMRDPRPLQRQRAKHGILAFMFTLSDQFLFTFQTYFCLMGEEEIKLAIATNNKGLLSKTPLGFEFSDGTQILHWAAFFGNRRLVELLIKSDADLGKKGGKYLSSPLFFAAYNKNHYIMNLLIENRVNVNDQNTLLWTPLHVCAYNNDILGFILLLCHGANLNTLDSKKRTPFGLARSRGSEKVIGLERLHGQRIPVKRIGASAEDAAFVVMMLLYLAVLCSHSFVMVLVYMLVLSTVLARYKFIVIFNVMFFVTIVFAVDKTNGQLLYLVYRYILLYWQIRSRRLRRVRRNTLEKAACVVSCLLKENRYSEKTFCYTCMTRRDKETRHCSICNVCIERASYHCLFFERCVGMKDRYDLLLFILVTVYIFSAIKRGVRCSRFLCSIQRAGKRRVLRARDRQGTCSLSAAVLCMLARCTVFLRAAMSWCAAARWKFCPVSCHPCRFKSDICRPQIMSAIAAAKRRLMKDLKVLKEKRDETIYATPFEDNILAWCAVIIGPKDTFFEDGTFSLVLSFKESYPQTPPNVRFVSKVFHPNVYANGDLCLDILKNRWSPTYDVYGVLMCIQSLLNDPNVNSPANIEAAGLFKNDIEKYIEKVRECVELSWDKHSMQSAAPISRMRAPSMHIGQKQAPMDEGGGACGWKPIRDLIRFFEGAADCAPGAVQGDMRHARSAERGMRGAVLLETFPPASAHERRMLFEERLRQFRSEVLAAAPGAAQKLRDADCRERSQRQRVLQQRRDAGRNKTIVTNHIAVLLRGRERDDGVLRPSMLDTKEEAEHRGARVSRNRAHGPWDLSAARTK</sequence>
<feature type="transmembrane region" description="Helical" evidence="9">
    <location>
        <begin position="284"/>
        <end position="299"/>
    </location>
</feature>
<comment type="catalytic activity">
    <reaction evidence="9">
        <text>L-cysteinyl-[protein] + hexadecanoyl-CoA = S-hexadecanoyl-L-cysteinyl-[protein] + CoA</text>
        <dbReference type="Rhea" id="RHEA:36683"/>
        <dbReference type="Rhea" id="RHEA-COMP:10131"/>
        <dbReference type="Rhea" id="RHEA-COMP:11032"/>
        <dbReference type="ChEBI" id="CHEBI:29950"/>
        <dbReference type="ChEBI" id="CHEBI:57287"/>
        <dbReference type="ChEBI" id="CHEBI:57379"/>
        <dbReference type="ChEBI" id="CHEBI:74151"/>
        <dbReference type="EC" id="2.3.1.225"/>
    </reaction>
</comment>
<evidence type="ECO:0000313" key="12">
    <source>
        <dbReference type="EMBL" id="KAL0266079.1"/>
    </source>
</evidence>
<feature type="domain" description="UBC core" evidence="11">
    <location>
        <begin position="478"/>
        <end position="624"/>
    </location>
</feature>
<keyword evidence="7" id="KW-0040">ANK repeat</keyword>
<gene>
    <name evidence="12" type="ORF">PYX00_011796</name>
</gene>
<reference evidence="12" key="1">
    <citation type="journal article" date="2024" name="Gigascience">
        <title>Chromosome-level genome of the poultry shaft louse Menopon gallinae provides insight into the host-switching and adaptive evolution of parasitic lice.</title>
        <authorList>
            <person name="Xu Y."/>
            <person name="Ma L."/>
            <person name="Liu S."/>
            <person name="Liang Y."/>
            <person name="Liu Q."/>
            <person name="He Z."/>
            <person name="Tian L."/>
            <person name="Duan Y."/>
            <person name="Cai W."/>
            <person name="Li H."/>
            <person name="Song F."/>
        </authorList>
    </citation>
    <scope>NUCLEOTIDE SEQUENCE</scope>
    <source>
        <strain evidence="12">Cailab_2023a</strain>
    </source>
</reference>
<dbReference type="EMBL" id="JARGDH010000006">
    <property type="protein sequence ID" value="KAL0266079.1"/>
    <property type="molecule type" value="Genomic_DNA"/>
</dbReference>
<evidence type="ECO:0000256" key="1">
    <source>
        <dbReference type="ARBA" id="ARBA00004141"/>
    </source>
</evidence>
<dbReference type="SUPFAM" id="SSF48403">
    <property type="entry name" value="Ankyrin repeat"/>
    <property type="match status" value="1"/>
</dbReference>
<feature type="region of interest" description="Disordered" evidence="10">
    <location>
        <begin position="1"/>
        <end position="25"/>
    </location>
</feature>
<dbReference type="Gene3D" id="3.10.110.10">
    <property type="entry name" value="Ubiquitin Conjugating Enzyme"/>
    <property type="match status" value="1"/>
</dbReference>
<dbReference type="PROSITE" id="PS50127">
    <property type="entry name" value="UBC_2"/>
    <property type="match status" value="1"/>
</dbReference>
<feature type="transmembrane region" description="Helical" evidence="9">
    <location>
        <begin position="260"/>
        <end position="278"/>
    </location>
</feature>
<evidence type="ECO:0000259" key="11">
    <source>
        <dbReference type="PROSITE" id="PS50127"/>
    </source>
</evidence>
<keyword evidence="4" id="KW-0833">Ubl conjugation pathway</keyword>
<comment type="caution">
    <text evidence="12">The sequence shown here is derived from an EMBL/GenBank/DDBJ whole genome shotgun (WGS) entry which is preliminary data.</text>
</comment>
<dbReference type="Pfam" id="PF12796">
    <property type="entry name" value="Ank_2"/>
    <property type="match status" value="1"/>
</dbReference>
<feature type="repeat" description="ANK" evidence="7">
    <location>
        <begin position="86"/>
        <end position="118"/>
    </location>
</feature>
<dbReference type="GO" id="GO:0019706">
    <property type="term" value="F:protein-cysteine S-palmitoyltransferase activity"/>
    <property type="evidence" value="ECO:0007669"/>
    <property type="project" value="UniProtKB-EC"/>
</dbReference>
<dbReference type="InterPro" id="IPR050113">
    <property type="entry name" value="Ub_conjugating_enzyme"/>
</dbReference>
<feature type="active site" description="Glycyl thioester intermediate" evidence="8">
    <location>
        <position position="562"/>
    </location>
</feature>
<evidence type="ECO:0000256" key="5">
    <source>
        <dbReference type="ARBA" id="ARBA00022989"/>
    </source>
</evidence>
<dbReference type="PROSITE" id="PS00183">
    <property type="entry name" value="UBC_1"/>
    <property type="match status" value="1"/>
</dbReference>
<feature type="region of interest" description="Disordered" evidence="10">
    <location>
        <begin position="784"/>
        <end position="819"/>
    </location>
</feature>
<evidence type="ECO:0000256" key="3">
    <source>
        <dbReference type="ARBA" id="ARBA00022692"/>
    </source>
</evidence>
<dbReference type="Gene3D" id="1.25.40.20">
    <property type="entry name" value="Ankyrin repeat-containing domain"/>
    <property type="match status" value="1"/>
</dbReference>
<dbReference type="PANTHER" id="PTHR24067">
    <property type="entry name" value="UBIQUITIN-CONJUGATING ENZYME E2"/>
    <property type="match status" value="1"/>
</dbReference>
<evidence type="ECO:0000256" key="6">
    <source>
        <dbReference type="ARBA" id="ARBA00023136"/>
    </source>
</evidence>
<protein>
    <recommendedName>
        <fullName evidence="9">Palmitoyltransferase</fullName>
        <ecNumber evidence="9">2.3.1.225</ecNumber>
    </recommendedName>
</protein>
<dbReference type="SMART" id="SM00212">
    <property type="entry name" value="UBCc"/>
    <property type="match status" value="1"/>
</dbReference>
<dbReference type="FunFam" id="3.10.110.10:FF:000090">
    <property type="entry name" value="Ubiquitin-conjugating enzyme E2-17 kDa"/>
    <property type="match status" value="1"/>
</dbReference>
<name>A0AAW2H8B2_9NEOP</name>
<dbReference type="InterPro" id="IPR002110">
    <property type="entry name" value="Ankyrin_rpt"/>
</dbReference>
<evidence type="ECO:0000256" key="7">
    <source>
        <dbReference type="PROSITE-ProRule" id="PRU00023"/>
    </source>
</evidence>
<dbReference type="AlphaFoldDB" id="A0AAW2H8B2"/>
<organism evidence="12">
    <name type="scientific">Menopon gallinae</name>
    <name type="common">poultry shaft louse</name>
    <dbReference type="NCBI Taxonomy" id="328185"/>
    <lineage>
        <taxon>Eukaryota</taxon>
        <taxon>Metazoa</taxon>
        <taxon>Ecdysozoa</taxon>
        <taxon>Arthropoda</taxon>
        <taxon>Hexapoda</taxon>
        <taxon>Insecta</taxon>
        <taxon>Pterygota</taxon>
        <taxon>Neoptera</taxon>
        <taxon>Paraneoptera</taxon>
        <taxon>Psocodea</taxon>
        <taxon>Troctomorpha</taxon>
        <taxon>Phthiraptera</taxon>
        <taxon>Amblycera</taxon>
        <taxon>Menoponidae</taxon>
        <taxon>Menopon</taxon>
    </lineage>
</organism>
<dbReference type="InterPro" id="IPR023313">
    <property type="entry name" value="UBQ-conjugating_AS"/>
</dbReference>
<dbReference type="SMART" id="SM00248">
    <property type="entry name" value="ANK"/>
    <property type="match status" value="3"/>
</dbReference>
<dbReference type="Pfam" id="PF00179">
    <property type="entry name" value="UQ_con"/>
    <property type="match status" value="1"/>
</dbReference>